<evidence type="ECO:0000313" key="10">
    <source>
        <dbReference type="Proteomes" id="UP000486351"/>
    </source>
</evidence>
<dbReference type="EMBL" id="QXFY01000544">
    <property type="protein sequence ID" value="KAE9341376.1"/>
    <property type="molecule type" value="Genomic_DNA"/>
</dbReference>
<dbReference type="PANTHER" id="PTHR10562">
    <property type="entry name" value="SMALL UBIQUITIN-RELATED MODIFIER"/>
    <property type="match status" value="1"/>
</dbReference>
<dbReference type="EMBL" id="QXFW01000230">
    <property type="protein sequence ID" value="KAE9019677.1"/>
    <property type="molecule type" value="Genomic_DNA"/>
</dbReference>
<evidence type="ECO:0000313" key="3">
    <source>
        <dbReference type="EMBL" id="KAE9019677.1"/>
    </source>
</evidence>
<dbReference type="Proteomes" id="UP000437068">
    <property type="component" value="Unassembled WGS sequence"/>
</dbReference>
<dbReference type="SUPFAM" id="SSF54236">
    <property type="entry name" value="Ubiquitin-like"/>
    <property type="match status" value="1"/>
</dbReference>
<comment type="caution">
    <text evidence="4">The sequence shown here is derived from an EMBL/GenBank/DDBJ whole genome shotgun (WGS) entry which is preliminary data.</text>
</comment>
<feature type="region of interest" description="Disordered" evidence="1">
    <location>
        <begin position="36"/>
        <end position="68"/>
    </location>
</feature>
<dbReference type="PROSITE" id="PS50053">
    <property type="entry name" value="UBIQUITIN_2"/>
    <property type="match status" value="1"/>
</dbReference>
<dbReference type="Proteomes" id="UP000440367">
    <property type="component" value="Unassembled WGS sequence"/>
</dbReference>
<evidence type="ECO:0000259" key="2">
    <source>
        <dbReference type="PROSITE" id="PS50053"/>
    </source>
</evidence>
<proteinExistence type="predicted"/>
<sequence length="150" mass="17183">MAKCRVPKIRWHFLILGTETFLTNDSRRRWRRKKLSHFETQATGRSRSSMSEEVPPNTDVSNGEDKKKAEAITIRVKDQSGEETFFKVKPNTKMEKIFSAYAQRKGVPASALRFLLDGTRISGDQTPKMLELEDQDQIDCALEQVGGFRC</sequence>
<dbReference type="InterPro" id="IPR022617">
    <property type="entry name" value="Rad60/SUMO-like_dom"/>
</dbReference>
<evidence type="ECO:0000256" key="1">
    <source>
        <dbReference type="SAM" id="MobiDB-lite"/>
    </source>
</evidence>
<dbReference type="Proteomes" id="UP000460718">
    <property type="component" value="Unassembled WGS sequence"/>
</dbReference>
<dbReference type="Gene3D" id="3.10.20.90">
    <property type="entry name" value="Phosphatidylinositol 3-kinase Catalytic Subunit, Chain A, domain 1"/>
    <property type="match status" value="1"/>
</dbReference>
<feature type="compositionally biased region" description="Polar residues" evidence="1">
    <location>
        <begin position="38"/>
        <end position="51"/>
    </location>
</feature>
<gene>
    <name evidence="5" type="ORF">PF001_g8463</name>
    <name evidence="4" type="ORF">PF002_g637</name>
    <name evidence="6" type="ORF">PF008_g10651</name>
    <name evidence="3" type="ORF">PF011_g5736</name>
</gene>
<dbReference type="InterPro" id="IPR029071">
    <property type="entry name" value="Ubiquitin-like_domsf"/>
</dbReference>
<protein>
    <recommendedName>
        <fullName evidence="2">Ubiquitin-like domain-containing protein</fullName>
    </recommendedName>
</protein>
<dbReference type="AlphaFoldDB" id="A0A6A4AFJ1"/>
<dbReference type="EMBL" id="QXGE01000384">
    <property type="protein sequence ID" value="KAE9314027.1"/>
    <property type="molecule type" value="Genomic_DNA"/>
</dbReference>
<dbReference type="Proteomes" id="UP000486351">
    <property type="component" value="Unassembled WGS sequence"/>
</dbReference>
<dbReference type="FunFam" id="3.10.20.90:FF:000202">
    <property type="entry name" value="Small ubiquitin-related modifier I"/>
    <property type="match status" value="1"/>
</dbReference>
<feature type="domain" description="Ubiquitin-like" evidence="2">
    <location>
        <begin position="72"/>
        <end position="147"/>
    </location>
</feature>
<evidence type="ECO:0000313" key="7">
    <source>
        <dbReference type="Proteomes" id="UP000437068"/>
    </source>
</evidence>
<organism evidence="4 8">
    <name type="scientific">Phytophthora fragariae</name>
    <dbReference type="NCBI Taxonomy" id="53985"/>
    <lineage>
        <taxon>Eukaryota</taxon>
        <taxon>Sar</taxon>
        <taxon>Stramenopiles</taxon>
        <taxon>Oomycota</taxon>
        <taxon>Peronosporomycetes</taxon>
        <taxon>Peronosporales</taxon>
        <taxon>Peronosporaceae</taxon>
        <taxon>Phytophthora</taxon>
    </lineage>
</organism>
<reference evidence="7 8" key="1">
    <citation type="submission" date="2018-08" db="EMBL/GenBank/DDBJ databases">
        <title>Genomic investigation of the strawberry pathogen Phytophthora fragariae indicates pathogenicity is determined by transcriptional variation in three key races.</title>
        <authorList>
            <person name="Adams T.M."/>
            <person name="Armitage A.D."/>
            <person name="Sobczyk M.K."/>
            <person name="Bates H.J."/>
            <person name="Dunwell J.M."/>
            <person name="Nellist C.F."/>
            <person name="Harrison R.J."/>
        </authorList>
    </citation>
    <scope>NUCLEOTIDE SEQUENCE [LARGE SCALE GENOMIC DNA]</scope>
    <source>
        <strain evidence="5 7">A4</strain>
        <strain evidence="4 8">BC-1</strain>
        <strain evidence="6 10">NOV-77</strain>
        <strain evidence="3 9">SCRP245</strain>
    </source>
</reference>
<dbReference type="InterPro" id="IPR000626">
    <property type="entry name" value="Ubiquitin-like_dom"/>
</dbReference>
<dbReference type="EMBL" id="QXGD01000013">
    <property type="protein sequence ID" value="KAE9257899.1"/>
    <property type="molecule type" value="Genomic_DNA"/>
</dbReference>
<name>A0A6A4AFJ1_9STRA</name>
<dbReference type="Pfam" id="PF11976">
    <property type="entry name" value="Rad60-SLD"/>
    <property type="match status" value="1"/>
</dbReference>
<dbReference type="SMART" id="SM00213">
    <property type="entry name" value="UBQ"/>
    <property type="match status" value="1"/>
</dbReference>
<evidence type="ECO:0000313" key="9">
    <source>
        <dbReference type="Proteomes" id="UP000460718"/>
    </source>
</evidence>
<accession>A0A6A4AFJ1</accession>
<evidence type="ECO:0000313" key="8">
    <source>
        <dbReference type="Proteomes" id="UP000440367"/>
    </source>
</evidence>
<evidence type="ECO:0000313" key="4">
    <source>
        <dbReference type="EMBL" id="KAE9257899.1"/>
    </source>
</evidence>
<evidence type="ECO:0000313" key="5">
    <source>
        <dbReference type="EMBL" id="KAE9314027.1"/>
    </source>
</evidence>
<evidence type="ECO:0000313" key="6">
    <source>
        <dbReference type="EMBL" id="KAE9341376.1"/>
    </source>
</evidence>